<name>A0A814QFQ3_9BILA</name>
<protein>
    <submittedName>
        <fullName evidence="1">Uncharacterized protein</fullName>
    </submittedName>
</protein>
<proteinExistence type="predicted"/>
<organism evidence="1 3">
    <name type="scientific">Adineta steineri</name>
    <dbReference type="NCBI Taxonomy" id="433720"/>
    <lineage>
        <taxon>Eukaryota</taxon>
        <taxon>Metazoa</taxon>
        <taxon>Spiralia</taxon>
        <taxon>Gnathifera</taxon>
        <taxon>Rotifera</taxon>
        <taxon>Eurotatoria</taxon>
        <taxon>Bdelloidea</taxon>
        <taxon>Adinetida</taxon>
        <taxon>Adinetidae</taxon>
        <taxon>Adineta</taxon>
    </lineage>
</organism>
<dbReference type="AlphaFoldDB" id="A0A814QFQ3"/>
<evidence type="ECO:0000313" key="1">
    <source>
        <dbReference type="EMBL" id="CAF1118872.1"/>
    </source>
</evidence>
<dbReference type="EMBL" id="CAJNOG010000253">
    <property type="protein sequence ID" value="CAF1118872.1"/>
    <property type="molecule type" value="Genomic_DNA"/>
</dbReference>
<dbReference type="EMBL" id="CAJOAZ010001575">
    <property type="protein sequence ID" value="CAF3831440.1"/>
    <property type="molecule type" value="Genomic_DNA"/>
</dbReference>
<comment type="caution">
    <text evidence="1">The sequence shown here is derived from an EMBL/GenBank/DDBJ whole genome shotgun (WGS) entry which is preliminary data.</text>
</comment>
<accession>A0A814QFQ3</accession>
<dbReference type="Proteomes" id="UP000663845">
    <property type="component" value="Unassembled WGS sequence"/>
</dbReference>
<dbReference type="Proteomes" id="UP000663844">
    <property type="component" value="Unassembled WGS sequence"/>
</dbReference>
<sequence>MNNIHCKTRQYIAANNSEPNIELHESTNSRFSSLDHLPISWIIFHCGSLRTVTQKSSDLILSHEDRINYDEKITTTIVCKYCNSRNWSFSSVRL</sequence>
<evidence type="ECO:0000313" key="3">
    <source>
        <dbReference type="Proteomes" id="UP000663845"/>
    </source>
</evidence>
<evidence type="ECO:0000313" key="2">
    <source>
        <dbReference type="EMBL" id="CAF3831440.1"/>
    </source>
</evidence>
<reference evidence="1" key="1">
    <citation type="submission" date="2021-02" db="EMBL/GenBank/DDBJ databases">
        <authorList>
            <person name="Nowell W R."/>
        </authorList>
    </citation>
    <scope>NUCLEOTIDE SEQUENCE</scope>
</reference>
<gene>
    <name evidence="1" type="ORF">JYZ213_LOCUS22363</name>
    <name evidence="2" type="ORF">OXD698_LOCUS20085</name>
</gene>